<comment type="caution">
    <text evidence="1">The sequence shown here is derived from an EMBL/GenBank/DDBJ whole genome shotgun (WGS) entry which is preliminary data.</text>
</comment>
<sequence length="209" mass="22125">MNILLIGATGMIGSRILNEAVERGHTITALSRNIENVPALANVNVVKGDVYDVECISEHAAQADVIVSALSPRNTDDGVAEAEAFTQALIAIQQKSNKRLLTVGGGSSLQMPNGQSALELTPESILPEATGMRKSFALMTLADIDFTVLAPGGMIAPGERTGTFRIAGRTMLTNPQGGKSNISAEDFAIAMLDEIENPAHFRTIFNVAY</sequence>
<reference evidence="1" key="1">
    <citation type="submission" date="2024-02" db="EMBL/GenBank/DDBJ databases">
        <title>Bacteria isolated from the canopy kelp, Nereocystis luetkeana.</title>
        <authorList>
            <person name="Pfister C.A."/>
            <person name="Younker I.T."/>
            <person name="Light S.H."/>
        </authorList>
    </citation>
    <scope>NUCLEOTIDE SEQUENCE</scope>
    <source>
        <strain evidence="1">TN.2.01</strain>
    </source>
</reference>
<dbReference type="EMBL" id="JBAKAX010000001">
    <property type="protein sequence ID" value="MEL0602954.1"/>
    <property type="molecule type" value="Genomic_DNA"/>
</dbReference>
<gene>
    <name evidence="1" type="ORF">V6250_02175</name>
</gene>
<evidence type="ECO:0000313" key="2">
    <source>
        <dbReference type="Proteomes" id="UP001374952"/>
    </source>
</evidence>
<keyword evidence="2" id="KW-1185">Reference proteome</keyword>
<protein>
    <submittedName>
        <fullName evidence="1">NAD(P)H-binding protein</fullName>
    </submittedName>
</protein>
<evidence type="ECO:0000313" key="1">
    <source>
        <dbReference type="EMBL" id="MEL0602954.1"/>
    </source>
</evidence>
<name>A0ACC6QZC5_9GAMM</name>
<accession>A0ACC6QZC5</accession>
<organism evidence="1 2">
    <name type="scientific">Pseudoalteromonas undina</name>
    <dbReference type="NCBI Taxonomy" id="43660"/>
    <lineage>
        <taxon>Bacteria</taxon>
        <taxon>Pseudomonadati</taxon>
        <taxon>Pseudomonadota</taxon>
        <taxon>Gammaproteobacteria</taxon>
        <taxon>Alteromonadales</taxon>
        <taxon>Pseudoalteromonadaceae</taxon>
        <taxon>Pseudoalteromonas</taxon>
    </lineage>
</organism>
<proteinExistence type="predicted"/>
<dbReference type="Proteomes" id="UP001374952">
    <property type="component" value="Unassembled WGS sequence"/>
</dbReference>